<dbReference type="PANTHER" id="PTHR38378">
    <property type="entry name" value="MYOSIN HEAVY CHAIN-LIKE PROTEIN"/>
    <property type="match status" value="1"/>
</dbReference>
<accession>A0A9Q0F5W0</accession>
<feature type="compositionally biased region" description="Basic and acidic residues" evidence="2">
    <location>
        <begin position="103"/>
        <end position="113"/>
    </location>
</feature>
<sequence length="311" mass="35110">MEGTKVRAFSSPDLAPMQTREDYSLGGIATNVKLLLKLIQEHLASTKDHDNRTTQRVAGMLAILDDIKTRLQKSQSGKKRFAELRRCNTDLRPNQNQVPTPRKPQETVTDEKDKLRRQLTACMAARKSLEVMCSSLGKEKEIMAAELAKKVHELNEMEQLVNDLRVQNEKMMNRLKSCAQEHKDKKCCGTGGGDTALQERNKALSEQLLKSLDSYRSLKRKYRGVKEENMGICSRLEEIGEEVASGLGRIRDYRDKQSAGEDHSADIGQEIEALEQLFDRFETSIQKHDHKGNECAKPKSEINASKSPLLA</sequence>
<name>A0A9Q0F5W0_9ROSI</name>
<feature type="region of interest" description="Disordered" evidence="2">
    <location>
        <begin position="283"/>
        <end position="311"/>
    </location>
</feature>
<dbReference type="Proteomes" id="UP001141552">
    <property type="component" value="Unassembled WGS sequence"/>
</dbReference>
<feature type="compositionally biased region" description="Polar residues" evidence="2">
    <location>
        <begin position="302"/>
        <end position="311"/>
    </location>
</feature>
<evidence type="ECO:0000313" key="4">
    <source>
        <dbReference type="Proteomes" id="UP001141552"/>
    </source>
</evidence>
<comment type="caution">
    <text evidence="3">The sequence shown here is derived from an EMBL/GenBank/DDBJ whole genome shotgun (WGS) entry which is preliminary data.</text>
</comment>
<dbReference type="OrthoDB" id="2384350at2759"/>
<reference evidence="3" key="2">
    <citation type="journal article" date="2023" name="Plants (Basel)">
        <title>Annotation of the Turnera subulata (Passifloraceae) Draft Genome Reveals the S-Locus Evolved after the Divergence of Turneroideae from Passifloroideae in a Stepwise Manner.</title>
        <authorList>
            <person name="Henning P.M."/>
            <person name="Roalson E.H."/>
            <person name="Mir W."/>
            <person name="McCubbin A.G."/>
            <person name="Shore J.S."/>
        </authorList>
    </citation>
    <scope>NUCLEOTIDE SEQUENCE</scope>
    <source>
        <strain evidence="3">F60SS</strain>
    </source>
</reference>
<proteinExistence type="predicted"/>
<feature type="coiled-coil region" evidence="1">
    <location>
        <begin position="147"/>
        <end position="181"/>
    </location>
</feature>
<evidence type="ECO:0000256" key="2">
    <source>
        <dbReference type="SAM" id="MobiDB-lite"/>
    </source>
</evidence>
<dbReference type="AlphaFoldDB" id="A0A9Q0F5W0"/>
<gene>
    <name evidence="3" type="ORF">Tsubulata_018062</name>
</gene>
<keyword evidence="1" id="KW-0175">Coiled coil</keyword>
<feature type="region of interest" description="Disordered" evidence="2">
    <location>
        <begin position="89"/>
        <end position="113"/>
    </location>
</feature>
<reference evidence="3" key="1">
    <citation type="submission" date="2022-02" db="EMBL/GenBank/DDBJ databases">
        <authorList>
            <person name="Henning P.M."/>
            <person name="McCubbin A.G."/>
            <person name="Shore J.S."/>
        </authorList>
    </citation>
    <scope>NUCLEOTIDE SEQUENCE</scope>
    <source>
        <strain evidence="3">F60SS</strain>
        <tissue evidence="3">Leaves</tissue>
    </source>
</reference>
<evidence type="ECO:0000256" key="1">
    <source>
        <dbReference type="SAM" id="Coils"/>
    </source>
</evidence>
<protein>
    <submittedName>
        <fullName evidence="3">Uncharacterized protein</fullName>
    </submittedName>
</protein>
<dbReference type="EMBL" id="JAKUCV010007233">
    <property type="protein sequence ID" value="KAJ4824241.1"/>
    <property type="molecule type" value="Genomic_DNA"/>
</dbReference>
<feature type="compositionally biased region" description="Basic and acidic residues" evidence="2">
    <location>
        <begin position="283"/>
        <end position="300"/>
    </location>
</feature>
<evidence type="ECO:0000313" key="3">
    <source>
        <dbReference type="EMBL" id="KAJ4824241.1"/>
    </source>
</evidence>
<dbReference type="PANTHER" id="PTHR38378:SF3">
    <property type="entry name" value="MYOSIN HEAVY CHAIN-LIKE PROTEIN"/>
    <property type="match status" value="1"/>
</dbReference>
<keyword evidence="4" id="KW-1185">Reference proteome</keyword>
<organism evidence="3 4">
    <name type="scientific">Turnera subulata</name>
    <dbReference type="NCBI Taxonomy" id="218843"/>
    <lineage>
        <taxon>Eukaryota</taxon>
        <taxon>Viridiplantae</taxon>
        <taxon>Streptophyta</taxon>
        <taxon>Embryophyta</taxon>
        <taxon>Tracheophyta</taxon>
        <taxon>Spermatophyta</taxon>
        <taxon>Magnoliopsida</taxon>
        <taxon>eudicotyledons</taxon>
        <taxon>Gunneridae</taxon>
        <taxon>Pentapetalae</taxon>
        <taxon>rosids</taxon>
        <taxon>fabids</taxon>
        <taxon>Malpighiales</taxon>
        <taxon>Passifloraceae</taxon>
        <taxon>Turnera</taxon>
    </lineage>
</organism>